<name>B1LQV5_ECOSM</name>
<dbReference type="EMBL" id="CP000970">
    <property type="protein sequence ID" value="ACB19437.1"/>
    <property type="molecule type" value="Genomic_DNA"/>
</dbReference>
<accession>B1LQV5</accession>
<dbReference type="HOGENOM" id="CLU_3135060_0_0_6"/>
<sequence>MGIRKCLNHQVYIFLHFIDEINVTAMNFNDSAFCILLILIGEFEFMMKQ</sequence>
<proteinExistence type="predicted"/>
<dbReference type="Proteomes" id="UP000007011">
    <property type="component" value="Chromosome"/>
</dbReference>
<reference evidence="1 2" key="1">
    <citation type="journal article" date="2008" name="J. Bacteriol.">
        <title>Insights into the environmental resistance gene pool from the genome sequence of the multidrug-resistant environmental isolate Escherichia coli SMS-3-5.</title>
        <authorList>
            <person name="Fricke W.F."/>
            <person name="Wright M.S."/>
            <person name="Lindell A.H."/>
            <person name="Harkins D.M."/>
            <person name="Baker-Austin C."/>
            <person name="Ravel J."/>
            <person name="Stepanauskas R."/>
        </authorList>
    </citation>
    <scope>NUCLEOTIDE SEQUENCE [LARGE SCALE GENOMIC DNA]</scope>
    <source>
        <strain evidence="2">SMS-3-5 / SECEC</strain>
    </source>
</reference>
<dbReference type="AlphaFoldDB" id="B1LQV5"/>
<gene>
    <name evidence="1" type="ordered locus">EcSMS35_1284</name>
</gene>
<evidence type="ECO:0000313" key="1">
    <source>
        <dbReference type="EMBL" id="ACB19437.1"/>
    </source>
</evidence>
<organism evidence="1 2">
    <name type="scientific">Escherichia coli (strain SMS-3-5 / SECEC)</name>
    <dbReference type="NCBI Taxonomy" id="439855"/>
    <lineage>
        <taxon>Bacteria</taxon>
        <taxon>Pseudomonadati</taxon>
        <taxon>Pseudomonadota</taxon>
        <taxon>Gammaproteobacteria</taxon>
        <taxon>Enterobacterales</taxon>
        <taxon>Enterobacteriaceae</taxon>
        <taxon>Escherichia</taxon>
    </lineage>
</organism>
<protein>
    <submittedName>
        <fullName evidence="1">Uncharacterized protein</fullName>
    </submittedName>
</protein>
<dbReference type="KEGG" id="ecm:EcSMS35_1284"/>
<evidence type="ECO:0000313" key="2">
    <source>
        <dbReference type="Proteomes" id="UP000007011"/>
    </source>
</evidence>